<reference evidence="2" key="1">
    <citation type="journal article" date="2021" name="Proc. Natl. Acad. Sci. U.S.A.">
        <title>A Catalog of Tens of Thousands of Viruses from Human Metagenomes Reveals Hidden Associations with Chronic Diseases.</title>
        <authorList>
            <person name="Tisza M.J."/>
            <person name="Buck C.B."/>
        </authorList>
    </citation>
    <scope>NUCLEOTIDE SEQUENCE</scope>
    <source>
        <strain evidence="2">Ct2kB26</strain>
    </source>
</reference>
<protein>
    <submittedName>
        <fullName evidence="2">Holin</fullName>
    </submittedName>
</protein>
<organism evidence="2">
    <name type="scientific">Siphoviridae sp. ct2kB26</name>
    <dbReference type="NCBI Taxonomy" id="2825317"/>
    <lineage>
        <taxon>Viruses</taxon>
        <taxon>Duplodnaviria</taxon>
        <taxon>Heunggongvirae</taxon>
        <taxon>Uroviricota</taxon>
        <taxon>Caudoviricetes</taxon>
    </lineage>
</organism>
<proteinExistence type="predicted"/>
<keyword evidence="1" id="KW-0472">Membrane</keyword>
<dbReference type="InterPro" id="IPR031612">
    <property type="entry name" value="Phage_holin_Dp1"/>
</dbReference>
<feature type="transmembrane region" description="Helical" evidence="1">
    <location>
        <begin position="12"/>
        <end position="35"/>
    </location>
</feature>
<keyword evidence="1" id="KW-0812">Transmembrane</keyword>
<feature type="transmembrane region" description="Helical" evidence="1">
    <location>
        <begin position="41"/>
        <end position="58"/>
    </location>
</feature>
<keyword evidence="1" id="KW-1133">Transmembrane helix</keyword>
<dbReference type="Pfam" id="PF16938">
    <property type="entry name" value="Phage_holin_Dp1"/>
    <property type="match status" value="1"/>
</dbReference>
<accession>A0A8S5P7X4</accession>
<name>A0A8S5P7X4_9CAUD</name>
<dbReference type="EMBL" id="BK015360">
    <property type="protein sequence ID" value="DAE03198.1"/>
    <property type="molecule type" value="Genomic_DNA"/>
</dbReference>
<sequence length="75" mass="7971">MKLNDKIYDVLKWVVMIVLPAVAALYAALAPVWGWPRPDDVVLTLNAVTAFVGAILGISTAQYNKTKANGGGDNA</sequence>
<evidence type="ECO:0000313" key="2">
    <source>
        <dbReference type="EMBL" id="DAE03198.1"/>
    </source>
</evidence>
<evidence type="ECO:0000256" key="1">
    <source>
        <dbReference type="SAM" id="Phobius"/>
    </source>
</evidence>